<feature type="transmembrane region" description="Helical" evidence="5">
    <location>
        <begin position="184"/>
        <end position="204"/>
    </location>
</feature>
<dbReference type="GO" id="GO:0016020">
    <property type="term" value="C:membrane"/>
    <property type="evidence" value="ECO:0007669"/>
    <property type="project" value="UniProtKB-SubCell"/>
</dbReference>
<gene>
    <name evidence="7" type="ORF">E6C60_3372</name>
</gene>
<feature type="transmembrane region" description="Helical" evidence="5">
    <location>
        <begin position="451"/>
        <end position="470"/>
    </location>
</feature>
<name>A0A4P8XNR4_9BACL</name>
<feature type="domain" description="O-antigen ligase-related" evidence="6">
    <location>
        <begin position="266"/>
        <end position="407"/>
    </location>
</feature>
<keyword evidence="4 5" id="KW-0472">Membrane</keyword>
<feature type="transmembrane region" description="Helical" evidence="5">
    <location>
        <begin position="394"/>
        <end position="415"/>
    </location>
</feature>
<evidence type="ECO:0000313" key="7">
    <source>
        <dbReference type="EMBL" id="QCT04083.1"/>
    </source>
</evidence>
<feature type="transmembrane region" description="Helical" evidence="5">
    <location>
        <begin position="238"/>
        <end position="255"/>
    </location>
</feature>
<evidence type="ECO:0000256" key="3">
    <source>
        <dbReference type="ARBA" id="ARBA00022989"/>
    </source>
</evidence>
<feature type="transmembrane region" description="Helical" evidence="5">
    <location>
        <begin position="130"/>
        <end position="152"/>
    </location>
</feature>
<organism evidence="7 8">
    <name type="scientific">Paenibacillus algicola</name>
    <dbReference type="NCBI Taxonomy" id="2565926"/>
    <lineage>
        <taxon>Bacteria</taxon>
        <taxon>Bacillati</taxon>
        <taxon>Bacillota</taxon>
        <taxon>Bacilli</taxon>
        <taxon>Bacillales</taxon>
        <taxon>Paenibacillaceae</taxon>
        <taxon>Paenibacillus</taxon>
    </lineage>
</organism>
<dbReference type="InterPro" id="IPR051533">
    <property type="entry name" value="WaaL-like"/>
</dbReference>
<accession>A0A4P8XNR4</accession>
<dbReference type="InterPro" id="IPR007016">
    <property type="entry name" value="O-antigen_ligase-rel_domated"/>
</dbReference>
<keyword evidence="3 5" id="KW-1133">Transmembrane helix</keyword>
<evidence type="ECO:0000256" key="5">
    <source>
        <dbReference type="SAM" id="Phobius"/>
    </source>
</evidence>
<comment type="subcellular location">
    <subcellularLocation>
        <location evidence="1">Membrane</location>
        <topology evidence="1">Multi-pass membrane protein</topology>
    </subcellularLocation>
</comment>
<dbReference type="Proteomes" id="UP000300879">
    <property type="component" value="Chromosome"/>
</dbReference>
<feature type="transmembrane region" description="Helical" evidence="5">
    <location>
        <begin position="21"/>
        <end position="40"/>
    </location>
</feature>
<protein>
    <submittedName>
        <fullName evidence="7">Transmembrane protein</fullName>
    </submittedName>
</protein>
<feature type="transmembrane region" description="Helical" evidence="5">
    <location>
        <begin position="101"/>
        <end position="118"/>
    </location>
</feature>
<dbReference type="AlphaFoldDB" id="A0A4P8XNR4"/>
<evidence type="ECO:0000313" key="8">
    <source>
        <dbReference type="Proteomes" id="UP000300879"/>
    </source>
</evidence>
<dbReference type="PANTHER" id="PTHR37422">
    <property type="entry name" value="TEICHURONIC ACID BIOSYNTHESIS PROTEIN TUAE"/>
    <property type="match status" value="1"/>
</dbReference>
<dbReference type="EMBL" id="CP040396">
    <property type="protein sequence ID" value="QCT04083.1"/>
    <property type="molecule type" value="Genomic_DNA"/>
</dbReference>
<evidence type="ECO:0000256" key="4">
    <source>
        <dbReference type="ARBA" id="ARBA00023136"/>
    </source>
</evidence>
<keyword evidence="8" id="KW-1185">Reference proteome</keyword>
<feature type="transmembrane region" description="Helical" evidence="5">
    <location>
        <begin position="301"/>
        <end position="323"/>
    </location>
</feature>
<sequence>MDKILGLSRTSASIREVLRNLILVAAVFILCLLIGISGSIESLHMRLLEGTILLTSLLIAFQIHFKKPQAFMSYALLIWAISPEMRRILDWSFHSYTETSIISLIPYTVSLIMLIPVIQNIKRMDSRIGLMLKIVGAALLYGFGIGFLKYGLSSVFDLLNYVVPFLVVAYVHVSNFGRKVHDRWLRSFSIVAVVIAVYGIYQYMLLPPWDHFWMISSEMNSIGPAEPQRFRVFSLLNSPGPTGLFLGLALAIMTVHKKCRAFGYFGILTVAFALLLTLVRVGWIACVLMILAYFFQSQLKSKIQLLFIGIVLVLAYQFIFPVLPGSSQVISRIDTFSALEEDHSFKERLTFASHIFSSILSNPLGMGLGSSGLGAKLTQSEDVMVVFDNGYLNLFYTFGLVFGLAIFTIFVYILISLYKLSKSEKMYASLSFAAICAILFLLLASNVLRGLSGFILLLIISLAYAPNSLIREEV</sequence>
<dbReference type="KEGG" id="palo:E6C60_3372"/>
<reference evidence="7 8" key="1">
    <citation type="submission" date="2019-05" db="EMBL/GenBank/DDBJ databases">
        <authorList>
            <person name="Chen C."/>
        </authorList>
    </citation>
    <scope>NUCLEOTIDE SEQUENCE [LARGE SCALE GENOMIC DNA]</scope>
    <source>
        <strain evidence="7 8">HB172198</strain>
    </source>
</reference>
<dbReference type="PANTHER" id="PTHR37422:SF13">
    <property type="entry name" value="LIPOPOLYSACCHARIDE BIOSYNTHESIS PROTEIN PA4999-RELATED"/>
    <property type="match status" value="1"/>
</dbReference>
<evidence type="ECO:0000256" key="1">
    <source>
        <dbReference type="ARBA" id="ARBA00004141"/>
    </source>
</evidence>
<proteinExistence type="predicted"/>
<feature type="transmembrane region" description="Helical" evidence="5">
    <location>
        <begin position="427"/>
        <end position="445"/>
    </location>
</feature>
<feature type="transmembrane region" description="Helical" evidence="5">
    <location>
        <begin position="158"/>
        <end position="177"/>
    </location>
</feature>
<feature type="transmembrane region" description="Helical" evidence="5">
    <location>
        <begin position="262"/>
        <end position="295"/>
    </location>
</feature>
<evidence type="ECO:0000256" key="2">
    <source>
        <dbReference type="ARBA" id="ARBA00022692"/>
    </source>
</evidence>
<dbReference type="Pfam" id="PF04932">
    <property type="entry name" value="Wzy_C"/>
    <property type="match status" value="1"/>
</dbReference>
<evidence type="ECO:0000259" key="6">
    <source>
        <dbReference type="Pfam" id="PF04932"/>
    </source>
</evidence>
<keyword evidence="2 5" id="KW-0812">Transmembrane</keyword>